<evidence type="ECO:0000256" key="2">
    <source>
        <dbReference type="ARBA" id="ARBA00022801"/>
    </source>
</evidence>
<sequence length="516" mass="51125">MRNHRPLLAALAVAVATSLSAAPALATPGTSHKRVCGPANVHFASCHAEVVTNADLTPLASTSYQSGYAPADLVSAYKLPAAPASGTPTVAIVDAYDAPNLEADLGVYRAQFGLAACTTTNGCFKKVNQNGVQGSYPAADTGWAQETSLDVDMVSAICPACRILVVEANSSSLGDLGAAVNTAAGSPGVIAVSNSYGGNDGSYAPSYETAYYKHPGIDITVSSGDSGYGGNTGSTVEFPASSQYVTAVGGTRLVRNTAVTRGWSESAWTGAGSGCSAYVSKPAWQTDPSCPKRMVADVSAVADPATGVAVYDSYGSSNGANWFVFGGTSVASPIVAAVDALAGGRAGTAAAPTYGQYAYTHGADFFDVSGGTNSTSGCTFAYFCTGLAGYDGPTGVGSPNGAGTGSTTPPPPPAPTFSLTASPTSRSIVRGGSTSYTATVTPANGYASSTTVSISGAPQGVTITGSPTTLAGGSGSATFGVAASTTTKVGSYTLTITAGGGGITQSATVTLQIKRK</sequence>
<evidence type="ECO:0000256" key="3">
    <source>
        <dbReference type="ARBA" id="ARBA00022825"/>
    </source>
</evidence>
<accession>A0ABY5DR44</accession>
<dbReference type="InterPro" id="IPR000209">
    <property type="entry name" value="Peptidase_S8/S53_dom"/>
</dbReference>
<dbReference type="PROSITE" id="PS51695">
    <property type="entry name" value="SEDOLISIN"/>
    <property type="match status" value="1"/>
</dbReference>
<dbReference type="SUPFAM" id="SSF52743">
    <property type="entry name" value="Subtilisin-like"/>
    <property type="match status" value="1"/>
</dbReference>
<dbReference type="Pfam" id="PF00082">
    <property type="entry name" value="Peptidase_S8"/>
    <property type="match status" value="1"/>
</dbReference>
<feature type="chain" id="PRO_5045621999" evidence="4">
    <location>
        <begin position="27"/>
        <end position="516"/>
    </location>
</feature>
<evidence type="ECO:0000256" key="1">
    <source>
        <dbReference type="ARBA" id="ARBA00022670"/>
    </source>
</evidence>
<proteinExistence type="predicted"/>
<dbReference type="RefSeq" id="WP_254569953.1">
    <property type="nucleotide sequence ID" value="NZ_CP098502.1"/>
</dbReference>
<evidence type="ECO:0000259" key="5">
    <source>
        <dbReference type="PROSITE" id="PS51695"/>
    </source>
</evidence>
<dbReference type="InterPro" id="IPR050819">
    <property type="entry name" value="Tripeptidyl-peptidase_I"/>
</dbReference>
<feature type="signal peptide" evidence="4">
    <location>
        <begin position="1"/>
        <end position="26"/>
    </location>
</feature>
<dbReference type="PANTHER" id="PTHR14218">
    <property type="entry name" value="PROTEASE S8 TRIPEPTIDYL PEPTIDASE I CLN2"/>
    <property type="match status" value="1"/>
</dbReference>
<evidence type="ECO:0000313" key="7">
    <source>
        <dbReference type="Proteomes" id="UP001056035"/>
    </source>
</evidence>
<dbReference type="PROSITE" id="PS00138">
    <property type="entry name" value="SUBTILASE_SER"/>
    <property type="match status" value="1"/>
</dbReference>
<dbReference type="PANTHER" id="PTHR14218:SF15">
    <property type="entry name" value="TRIPEPTIDYL-PEPTIDASE 1"/>
    <property type="match status" value="1"/>
</dbReference>
<keyword evidence="7" id="KW-1185">Reference proteome</keyword>
<evidence type="ECO:0000256" key="4">
    <source>
        <dbReference type="SAM" id="SignalP"/>
    </source>
</evidence>
<gene>
    <name evidence="6" type="ORF">NBH00_17885</name>
</gene>
<dbReference type="EMBL" id="CP098502">
    <property type="protein sequence ID" value="UTI63222.1"/>
    <property type="molecule type" value="Genomic_DNA"/>
</dbReference>
<keyword evidence="4" id="KW-0732">Signal</keyword>
<keyword evidence="1" id="KW-0645">Protease</keyword>
<dbReference type="InterPro" id="IPR023828">
    <property type="entry name" value="Peptidase_S8_Ser-AS"/>
</dbReference>
<protein>
    <submittedName>
        <fullName evidence="6">S53 family peptidase</fullName>
    </submittedName>
</protein>
<evidence type="ECO:0000313" key="6">
    <source>
        <dbReference type="EMBL" id="UTI63222.1"/>
    </source>
</evidence>
<dbReference type="Gene3D" id="3.40.50.200">
    <property type="entry name" value="Peptidase S8/S53 domain"/>
    <property type="match status" value="1"/>
</dbReference>
<organism evidence="6 7">
    <name type="scientific">Paraconexibacter antarcticus</name>
    <dbReference type="NCBI Taxonomy" id="2949664"/>
    <lineage>
        <taxon>Bacteria</taxon>
        <taxon>Bacillati</taxon>
        <taxon>Actinomycetota</taxon>
        <taxon>Thermoleophilia</taxon>
        <taxon>Solirubrobacterales</taxon>
        <taxon>Paraconexibacteraceae</taxon>
        <taxon>Paraconexibacter</taxon>
    </lineage>
</organism>
<reference evidence="6 7" key="1">
    <citation type="submission" date="2022-06" db="EMBL/GenBank/DDBJ databases">
        <title>Paraconexibacter antarcticus.</title>
        <authorList>
            <person name="Kim C.S."/>
        </authorList>
    </citation>
    <scope>NUCLEOTIDE SEQUENCE [LARGE SCALE GENOMIC DNA]</scope>
    <source>
        <strain evidence="6 7">02-257</strain>
    </source>
</reference>
<name>A0ABY5DR44_9ACTN</name>
<dbReference type="InterPro" id="IPR036852">
    <property type="entry name" value="Peptidase_S8/S53_dom_sf"/>
</dbReference>
<dbReference type="Proteomes" id="UP001056035">
    <property type="component" value="Chromosome"/>
</dbReference>
<dbReference type="InterPro" id="IPR030400">
    <property type="entry name" value="Sedolisin_dom"/>
</dbReference>
<keyword evidence="3" id="KW-0720">Serine protease</keyword>
<feature type="domain" description="Peptidase S53" evidence="5">
    <location>
        <begin position="67"/>
        <end position="411"/>
    </location>
</feature>
<keyword evidence="2" id="KW-0378">Hydrolase</keyword>
<dbReference type="CDD" id="cd04056">
    <property type="entry name" value="Peptidases_S53"/>
    <property type="match status" value="1"/>
</dbReference>